<accession>A0A1W2G4Z5</accession>
<dbReference type="EMBL" id="FWYF01000001">
    <property type="protein sequence ID" value="SMD31745.1"/>
    <property type="molecule type" value="Genomic_DNA"/>
</dbReference>
<dbReference type="Pfam" id="PF00041">
    <property type="entry name" value="fn3"/>
    <property type="match status" value="2"/>
</dbReference>
<dbReference type="OrthoDB" id="9792152at2"/>
<dbReference type="SUPFAM" id="SSF49899">
    <property type="entry name" value="Concanavalin A-like lectins/glucanases"/>
    <property type="match status" value="1"/>
</dbReference>
<evidence type="ECO:0000256" key="2">
    <source>
        <dbReference type="SAM" id="SignalP"/>
    </source>
</evidence>
<reference evidence="5 6" key="1">
    <citation type="submission" date="2017-04" db="EMBL/GenBank/DDBJ databases">
        <authorList>
            <person name="Afonso C.L."/>
            <person name="Miller P.J."/>
            <person name="Scott M.A."/>
            <person name="Spackman E."/>
            <person name="Goraichik I."/>
            <person name="Dimitrov K.M."/>
            <person name="Suarez D.L."/>
            <person name="Swayne D.E."/>
        </authorList>
    </citation>
    <scope>NUCLEOTIDE SEQUENCE [LARGE SCALE GENOMIC DNA]</scope>
    <source>
        <strain evidence="5 6">DSM 26133</strain>
    </source>
</reference>
<sequence>MRKALLMLIFPLVFGTGFAQTKNNSWTSSSPTGNTLNSRVKTTQSEVYDLDLDALKQNLTHVTSRENSNGRTNHMISFPTADGTIEAFRVVEASVMHPDLAAKYPGIKSYAGQGIDDPSATIRFSLSDQKGFHGMILSGTKGLSYIDPTTEDLKSYRVYARKNIDNLVSEFQCMTDEEIDLPSLMNDGNGSSLRTNDKKLRKYRLAMSCTAEYGNIFAGSGTNAQKIANILAQMNITMTRVNGVYERDLAITMELIANNDAIMYYGATNSDPWTNEYNNKTQQVIDAAIGDSNYDIGHNFNTTGGGNAGCIGCVCTSGSKGSGYTGRSNPTGDAFDIDYVAHEIGHQFGGYHTQSNSSCRSGSGATEVEPGSGSSIMGYAGICSANVQNNSDAYFNYVNIRDISSNIQTGTSSTCAQITNISNNPPSANAGANYSIPKSTAFVLRGQGSDPDGDAITYTWEQNDPENPNSNSAPSSTRTSGPMFRSKEGTTSPDRYMPQISDVVAGNLTPTWEVVPSVARSMEFALTVRDNKAGGGQTDDDLMTVTVVNVTPFTMSAPNTNVTWNVGQTETVTWNVGSTGSSPINCANVNILLSTDGGYTYPITLLSNTANDGSANITVPNNVSTSCRVMVAAADNIFYDISNTNFSIEGAIACNATVPTGLAASSVGSTTATLNWNAVAGASYQVRHRATGTSTWTTTSAGSNSLSLTGLSILTEYEAQVRSVCTSSNSSYSSSVVFTTTEVQLNYCSSNGNNTSDEYIGRVQLGSIDNSTGAGSGGYADHTNFSTNLIIGDANTITVTPTWTGTVYNEGYAVWIDYNQDGDFTDSGEQVWSASASKTTPVGGSFTVPGSAAVGNTRLRVSMKYNGVPSSCESFDYGEVEDYTVNIQNATADTEAPSVPGGLATANITETSMDLTWNASTDNVGVTGYNVYLDGSLDGTTTGTSYAFTGLTAGTSYTLAVSAVDAAANESATGSTSANTLDPVTGCVGGVSSFPYSEGFESGIGAWTQSTADDLDWTVDASGTPSSSTGPSSATEGSNYLYVESSGNGTGFPNKVATISSPCYDLSAESAATFSFSYHMYGSTMGSLNLQASVDGSSWASLWSLSGNQGNAWSNASIDLAAYVGGSVQLRFVGTTNSSYTSDMAIDKLNLSSGASGGCTDVTLTLTLDNYPAETSWSITDDLGSTVMSGGSYTNGDKNTTKIDTSCLEDGCYTFTINDSYGDGICCSYGNGSYALEDASSNLLASGGAFTSSQATNFCLNSSSARGQSLVERFEPTQEPNIYPNPASTMLYVNTPADLVSIRILTVSGLYVSDVKITDNGIDVSNLKTGVYIVSVLTEKATINSRFIKN</sequence>
<dbReference type="InterPro" id="IPR003961">
    <property type="entry name" value="FN3_dom"/>
</dbReference>
<evidence type="ECO:0000259" key="4">
    <source>
        <dbReference type="PROSITE" id="PS50853"/>
    </source>
</evidence>
<dbReference type="InterPro" id="IPR000998">
    <property type="entry name" value="MAM_dom"/>
</dbReference>
<dbReference type="SUPFAM" id="SSF55486">
    <property type="entry name" value="Metalloproteases ('zincins'), catalytic domain"/>
    <property type="match status" value="1"/>
</dbReference>
<keyword evidence="6" id="KW-1185">Reference proteome</keyword>
<dbReference type="InterPro" id="IPR013320">
    <property type="entry name" value="ConA-like_dom_sf"/>
</dbReference>
<gene>
    <name evidence="5" type="ORF">SAMN04488029_0081</name>
</gene>
<dbReference type="Pfam" id="PF00629">
    <property type="entry name" value="MAM"/>
    <property type="match status" value="1"/>
</dbReference>
<feature type="domain" description="Fibronectin type-III" evidence="4">
    <location>
        <begin position="658"/>
        <end position="743"/>
    </location>
</feature>
<dbReference type="Gene3D" id="2.60.40.10">
    <property type="entry name" value="Immunoglobulins"/>
    <property type="match status" value="3"/>
</dbReference>
<feature type="compositionally biased region" description="Low complexity" evidence="1">
    <location>
        <begin position="465"/>
        <end position="476"/>
    </location>
</feature>
<feature type="domain" description="MAM" evidence="3">
    <location>
        <begin position="996"/>
        <end position="1161"/>
    </location>
</feature>
<dbReference type="GO" id="GO:0016020">
    <property type="term" value="C:membrane"/>
    <property type="evidence" value="ECO:0007669"/>
    <property type="project" value="InterPro"/>
</dbReference>
<dbReference type="InterPro" id="IPR026444">
    <property type="entry name" value="Secre_tail"/>
</dbReference>
<dbReference type="STRING" id="692418.SAMN04488029_0081"/>
<dbReference type="PROSITE" id="PS50853">
    <property type="entry name" value="FN3"/>
    <property type="match status" value="2"/>
</dbReference>
<dbReference type="GO" id="GO:0004553">
    <property type="term" value="F:hydrolase activity, hydrolyzing O-glycosyl compounds"/>
    <property type="evidence" value="ECO:0007669"/>
    <property type="project" value="UniProtKB-ARBA"/>
</dbReference>
<dbReference type="Proteomes" id="UP000192472">
    <property type="component" value="Unassembled WGS sequence"/>
</dbReference>
<dbReference type="InterPro" id="IPR013783">
    <property type="entry name" value="Ig-like_fold"/>
</dbReference>
<dbReference type="InterPro" id="IPR051560">
    <property type="entry name" value="MAM_domain-containing"/>
</dbReference>
<proteinExistence type="predicted"/>
<dbReference type="CDD" id="cd06263">
    <property type="entry name" value="MAM"/>
    <property type="match status" value="1"/>
</dbReference>
<dbReference type="InterPro" id="IPR024079">
    <property type="entry name" value="MetalloPept_cat_dom_sf"/>
</dbReference>
<evidence type="ECO:0000259" key="3">
    <source>
        <dbReference type="PROSITE" id="PS50060"/>
    </source>
</evidence>
<dbReference type="Gene3D" id="3.40.390.10">
    <property type="entry name" value="Collagenase (Catalytic Domain)"/>
    <property type="match status" value="1"/>
</dbReference>
<dbReference type="PROSITE" id="PS50060">
    <property type="entry name" value="MAM_2"/>
    <property type="match status" value="1"/>
</dbReference>
<evidence type="ECO:0000313" key="5">
    <source>
        <dbReference type="EMBL" id="SMD31745.1"/>
    </source>
</evidence>
<keyword evidence="2" id="KW-0732">Signal</keyword>
<dbReference type="SMART" id="SM00060">
    <property type="entry name" value="FN3"/>
    <property type="match status" value="2"/>
</dbReference>
<feature type="chain" id="PRO_5013320645" evidence="2">
    <location>
        <begin position="20"/>
        <end position="1350"/>
    </location>
</feature>
<dbReference type="PANTHER" id="PTHR23282">
    <property type="entry name" value="APICAL ENDOSOMAL GLYCOPROTEIN PRECURSOR"/>
    <property type="match status" value="1"/>
</dbReference>
<dbReference type="SUPFAM" id="SSF49265">
    <property type="entry name" value="Fibronectin type III"/>
    <property type="match status" value="2"/>
</dbReference>
<dbReference type="PANTHER" id="PTHR23282:SF101">
    <property type="entry name" value="MAM DOMAIN-CONTAINING PROTEIN"/>
    <property type="match status" value="1"/>
</dbReference>
<dbReference type="Gene3D" id="2.60.120.200">
    <property type="match status" value="1"/>
</dbReference>
<dbReference type="SMART" id="SM00137">
    <property type="entry name" value="MAM"/>
    <property type="match status" value="1"/>
</dbReference>
<dbReference type="RefSeq" id="WP_084370445.1">
    <property type="nucleotide sequence ID" value="NZ_FWYF01000001.1"/>
</dbReference>
<dbReference type="GO" id="GO:0005975">
    <property type="term" value="P:carbohydrate metabolic process"/>
    <property type="evidence" value="ECO:0007669"/>
    <property type="project" value="UniProtKB-ARBA"/>
</dbReference>
<dbReference type="Pfam" id="PF13583">
    <property type="entry name" value="Reprolysin_4"/>
    <property type="match status" value="1"/>
</dbReference>
<name>A0A1W2G4Z5_REIFA</name>
<dbReference type="GO" id="GO:0008237">
    <property type="term" value="F:metallopeptidase activity"/>
    <property type="evidence" value="ECO:0007669"/>
    <property type="project" value="InterPro"/>
</dbReference>
<feature type="signal peptide" evidence="2">
    <location>
        <begin position="1"/>
        <end position="19"/>
    </location>
</feature>
<dbReference type="InterPro" id="IPR036116">
    <property type="entry name" value="FN3_sf"/>
</dbReference>
<dbReference type="CDD" id="cd00063">
    <property type="entry name" value="FN3"/>
    <property type="match status" value="2"/>
</dbReference>
<dbReference type="Pfam" id="PF18962">
    <property type="entry name" value="Por_Secre_tail"/>
    <property type="match status" value="1"/>
</dbReference>
<evidence type="ECO:0000256" key="1">
    <source>
        <dbReference type="SAM" id="MobiDB-lite"/>
    </source>
</evidence>
<organism evidence="5 6">
    <name type="scientific">Reichenbachiella faecimaris</name>
    <dbReference type="NCBI Taxonomy" id="692418"/>
    <lineage>
        <taxon>Bacteria</taxon>
        <taxon>Pseudomonadati</taxon>
        <taxon>Bacteroidota</taxon>
        <taxon>Cytophagia</taxon>
        <taxon>Cytophagales</taxon>
        <taxon>Reichenbachiellaceae</taxon>
        <taxon>Reichenbachiella</taxon>
    </lineage>
</organism>
<dbReference type="Pfam" id="PF20009">
    <property type="entry name" value="GEVED"/>
    <property type="match status" value="1"/>
</dbReference>
<protein>
    <submittedName>
        <fullName evidence="5">Por secretion system C-terminal sorting domain-containing protein</fullName>
    </submittedName>
</protein>
<evidence type="ECO:0000313" key="6">
    <source>
        <dbReference type="Proteomes" id="UP000192472"/>
    </source>
</evidence>
<feature type="region of interest" description="Disordered" evidence="1">
    <location>
        <begin position="445"/>
        <end position="497"/>
    </location>
</feature>
<dbReference type="InterPro" id="IPR045474">
    <property type="entry name" value="GEVED"/>
</dbReference>
<dbReference type="NCBIfam" id="TIGR04183">
    <property type="entry name" value="Por_Secre_tail"/>
    <property type="match status" value="1"/>
</dbReference>
<feature type="domain" description="Fibronectin type-III" evidence="4">
    <location>
        <begin position="899"/>
        <end position="983"/>
    </location>
</feature>